<sequence>MAWGKQAARMLRPSPAINHYDPALRQWNVALSPIKHGEDTLRGKRGLLNQEKPKLRNVYHIFRPSPTPHPEAIRHNLYSINPDGRRVFDESITTDAEFVFQICPGSQP</sequence>
<evidence type="ECO:0000313" key="1">
    <source>
        <dbReference type="EMBL" id="OAX83847.1"/>
    </source>
</evidence>
<proteinExistence type="predicted"/>
<accession>A0A1B7P4Q6</accession>
<gene>
    <name evidence="1" type="ORF">ACJ72_01777</name>
</gene>
<comment type="caution">
    <text evidence="1">The sequence shown here is derived from an EMBL/GenBank/DDBJ whole genome shotgun (WGS) entry which is preliminary data.</text>
</comment>
<keyword evidence="2" id="KW-1185">Reference proteome</keyword>
<reference evidence="1 2" key="1">
    <citation type="submission" date="2015-07" db="EMBL/GenBank/DDBJ databases">
        <title>Emmonsia species relationships and genome sequence.</title>
        <authorList>
            <person name="Cuomo C.A."/>
            <person name="Schwartz I.S."/>
            <person name="Kenyon C."/>
            <person name="de Hoog G.S."/>
            <person name="Govender N.P."/>
            <person name="Botha A."/>
            <person name="Moreno L."/>
            <person name="de Vries M."/>
            <person name="Munoz J.F."/>
            <person name="Stielow J.B."/>
        </authorList>
    </citation>
    <scope>NUCLEOTIDE SEQUENCE [LARGE SCALE GENOMIC DNA]</scope>
    <source>
        <strain evidence="1 2">CBS 136260</strain>
    </source>
</reference>
<dbReference type="Proteomes" id="UP000091918">
    <property type="component" value="Unassembled WGS sequence"/>
</dbReference>
<organism evidence="1 2">
    <name type="scientific">Emergomyces africanus</name>
    <dbReference type="NCBI Taxonomy" id="1955775"/>
    <lineage>
        <taxon>Eukaryota</taxon>
        <taxon>Fungi</taxon>
        <taxon>Dikarya</taxon>
        <taxon>Ascomycota</taxon>
        <taxon>Pezizomycotina</taxon>
        <taxon>Eurotiomycetes</taxon>
        <taxon>Eurotiomycetidae</taxon>
        <taxon>Onygenales</taxon>
        <taxon>Ajellomycetaceae</taxon>
        <taxon>Emergomyces</taxon>
    </lineage>
</organism>
<dbReference type="EMBL" id="LGUA01000129">
    <property type="protein sequence ID" value="OAX83847.1"/>
    <property type="molecule type" value="Genomic_DNA"/>
</dbReference>
<evidence type="ECO:0000313" key="2">
    <source>
        <dbReference type="Proteomes" id="UP000091918"/>
    </source>
</evidence>
<name>A0A1B7P4Q6_9EURO</name>
<dbReference type="AlphaFoldDB" id="A0A1B7P4Q6"/>
<protein>
    <submittedName>
        <fullName evidence="1">Uncharacterized protein</fullName>
    </submittedName>
</protein>